<evidence type="ECO:0000256" key="4">
    <source>
        <dbReference type="RuleBase" id="RU003718"/>
    </source>
</evidence>
<keyword evidence="3 4" id="KW-0808">Transferase</keyword>
<evidence type="ECO:0000256" key="1">
    <source>
        <dbReference type="ARBA" id="ARBA00009995"/>
    </source>
</evidence>
<dbReference type="EC" id="2.4.1.-" evidence="5"/>
<evidence type="ECO:0000256" key="6">
    <source>
        <dbReference type="SAM" id="MobiDB-lite"/>
    </source>
</evidence>
<comment type="similarity">
    <text evidence="1 4">Belongs to the UDP-glycosyltransferase family.</text>
</comment>
<name>A0A8T2Q6M0_CERRI</name>
<sequence length="490" mass="54301">MASQEHQGKSGGRQHHAVAVSFPTSGHLNPLIRFCKLLVKDHGFAVTFVDVRRASEGSAAPPQAGMLRSPPSHVPQPPVPSFRRVQISSNAMPKACDLSFRSLFETTASLGPELEDVILSINHEDRPVTCLIADFNMIVPAQDVADRLGVPCVVLCTCSASMLLLTHYLSQGDVVCMDSVICAHSSAKDGDDVFCRCLRGLPTLFNKDIPHFRHVEDETRHVWELLIQLWKICDGKAHSIVINTIEGLEDCTCAALTDSSGVPVYDAGFWVDHPCNDISTSPWKEDEGCMPWLEQQPICSVLYISFGSIALLSQKELEAFAEGIISSQQRFLWVLRPDLVKETRYSAKDVVEKSRGRGLVVEWAPQLQVLAHPSVGGFLTHCGWNSTTEAIANGVPMLCWPYFGDQLLNARCIVDEWKVGLAFHAEKKDSSVELKSGEIERAIRSLMEGNEGRTVRENAQKLKEKSSRSFHPDGSSHMKLRSLLERLYTK</sequence>
<dbReference type="Proteomes" id="UP000825935">
    <property type="component" value="Chromosome 37"/>
</dbReference>
<evidence type="ECO:0000313" key="8">
    <source>
        <dbReference type="Proteomes" id="UP000825935"/>
    </source>
</evidence>
<keyword evidence="8" id="KW-1185">Reference proteome</keyword>
<dbReference type="PANTHER" id="PTHR11926:SF774">
    <property type="entry name" value="UDP-GLYCOSYLTRANSFERASE 85A1-RELATED"/>
    <property type="match status" value="1"/>
</dbReference>
<evidence type="ECO:0000256" key="3">
    <source>
        <dbReference type="ARBA" id="ARBA00022679"/>
    </source>
</evidence>
<proteinExistence type="inferred from homology"/>
<evidence type="ECO:0000256" key="5">
    <source>
        <dbReference type="RuleBase" id="RU362057"/>
    </source>
</evidence>
<reference evidence="7" key="1">
    <citation type="submission" date="2021-08" db="EMBL/GenBank/DDBJ databases">
        <title>WGS assembly of Ceratopteris richardii.</title>
        <authorList>
            <person name="Marchant D.B."/>
            <person name="Chen G."/>
            <person name="Jenkins J."/>
            <person name="Shu S."/>
            <person name="Leebens-Mack J."/>
            <person name="Grimwood J."/>
            <person name="Schmutz J."/>
            <person name="Soltis P."/>
            <person name="Soltis D."/>
            <person name="Chen Z.-H."/>
        </authorList>
    </citation>
    <scope>NUCLEOTIDE SEQUENCE</scope>
    <source>
        <strain evidence="7">Whitten #5841</strain>
        <tissue evidence="7">Leaf</tissue>
    </source>
</reference>
<dbReference type="Gene3D" id="3.40.50.2000">
    <property type="entry name" value="Glycogen Phosphorylase B"/>
    <property type="match status" value="2"/>
</dbReference>
<dbReference type="AlphaFoldDB" id="A0A8T2Q6M0"/>
<comment type="caution">
    <text evidence="7">The sequence shown here is derived from an EMBL/GenBank/DDBJ whole genome shotgun (WGS) entry which is preliminary data.</text>
</comment>
<dbReference type="Pfam" id="PF00201">
    <property type="entry name" value="UDPGT"/>
    <property type="match status" value="1"/>
</dbReference>
<protein>
    <recommendedName>
        <fullName evidence="5">Glycosyltransferase</fullName>
        <ecNumber evidence="5">2.4.1.-</ecNumber>
    </recommendedName>
</protein>
<dbReference type="FunFam" id="3.40.50.2000:FF:000078">
    <property type="entry name" value="Glycosyltransferase"/>
    <property type="match status" value="1"/>
</dbReference>
<dbReference type="GO" id="GO:0080044">
    <property type="term" value="F:quercetin 7-O-glucosyltransferase activity"/>
    <property type="evidence" value="ECO:0007669"/>
    <property type="project" value="TreeGrafter"/>
</dbReference>
<feature type="region of interest" description="Disordered" evidence="6">
    <location>
        <begin position="453"/>
        <end position="476"/>
    </location>
</feature>
<feature type="region of interest" description="Disordered" evidence="6">
    <location>
        <begin position="59"/>
        <end position="78"/>
    </location>
</feature>
<dbReference type="PROSITE" id="PS00375">
    <property type="entry name" value="UDPGT"/>
    <property type="match status" value="1"/>
</dbReference>
<dbReference type="EMBL" id="CM035442">
    <property type="protein sequence ID" value="KAH7279270.1"/>
    <property type="molecule type" value="Genomic_DNA"/>
</dbReference>
<dbReference type="InterPro" id="IPR035595">
    <property type="entry name" value="UDP_glycos_trans_CS"/>
</dbReference>
<evidence type="ECO:0000313" key="7">
    <source>
        <dbReference type="EMBL" id="KAH7279270.1"/>
    </source>
</evidence>
<dbReference type="GO" id="GO:0080043">
    <property type="term" value="F:quercetin 3-O-glucosyltransferase activity"/>
    <property type="evidence" value="ECO:0007669"/>
    <property type="project" value="TreeGrafter"/>
</dbReference>
<dbReference type="PANTHER" id="PTHR11926">
    <property type="entry name" value="GLUCOSYL/GLUCURONOSYL TRANSFERASES"/>
    <property type="match status" value="1"/>
</dbReference>
<gene>
    <name evidence="7" type="ORF">KP509_37G013000</name>
</gene>
<evidence type="ECO:0000256" key="2">
    <source>
        <dbReference type="ARBA" id="ARBA00022676"/>
    </source>
</evidence>
<dbReference type="SUPFAM" id="SSF53756">
    <property type="entry name" value="UDP-Glycosyltransferase/glycogen phosphorylase"/>
    <property type="match status" value="1"/>
</dbReference>
<dbReference type="InterPro" id="IPR002213">
    <property type="entry name" value="UDP_glucos_trans"/>
</dbReference>
<organism evidence="7 8">
    <name type="scientific">Ceratopteris richardii</name>
    <name type="common">Triangle waterfern</name>
    <dbReference type="NCBI Taxonomy" id="49495"/>
    <lineage>
        <taxon>Eukaryota</taxon>
        <taxon>Viridiplantae</taxon>
        <taxon>Streptophyta</taxon>
        <taxon>Embryophyta</taxon>
        <taxon>Tracheophyta</taxon>
        <taxon>Polypodiopsida</taxon>
        <taxon>Polypodiidae</taxon>
        <taxon>Polypodiales</taxon>
        <taxon>Pteridineae</taxon>
        <taxon>Pteridaceae</taxon>
        <taxon>Parkerioideae</taxon>
        <taxon>Ceratopteris</taxon>
    </lineage>
</organism>
<dbReference type="CDD" id="cd03784">
    <property type="entry name" value="GT1_Gtf-like"/>
    <property type="match status" value="1"/>
</dbReference>
<dbReference type="OrthoDB" id="5835829at2759"/>
<keyword evidence="2 4" id="KW-0328">Glycosyltransferase</keyword>
<accession>A0A8T2Q6M0</accession>